<organism evidence="1 2">
    <name type="scientific">Zingiber officinale</name>
    <name type="common">Ginger</name>
    <name type="synonym">Amomum zingiber</name>
    <dbReference type="NCBI Taxonomy" id="94328"/>
    <lineage>
        <taxon>Eukaryota</taxon>
        <taxon>Viridiplantae</taxon>
        <taxon>Streptophyta</taxon>
        <taxon>Embryophyta</taxon>
        <taxon>Tracheophyta</taxon>
        <taxon>Spermatophyta</taxon>
        <taxon>Magnoliopsida</taxon>
        <taxon>Liliopsida</taxon>
        <taxon>Zingiberales</taxon>
        <taxon>Zingiberaceae</taxon>
        <taxon>Zingiber</taxon>
    </lineage>
</organism>
<gene>
    <name evidence="1" type="ORF">ZIOFF_050344</name>
</gene>
<proteinExistence type="predicted"/>
<name>A0A8J5FRH4_ZINOF</name>
<dbReference type="Proteomes" id="UP000734854">
    <property type="component" value="Unassembled WGS sequence"/>
</dbReference>
<comment type="caution">
    <text evidence="1">The sequence shown here is derived from an EMBL/GenBank/DDBJ whole genome shotgun (WGS) entry which is preliminary data.</text>
</comment>
<dbReference type="EMBL" id="JACMSC010000014">
    <property type="protein sequence ID" value="KAG6489086.1"/>
    <property type="molecule type" value="Genomic_DNA"/>
</dbReference>
<dbReference type="AlphaFoldDB" id="A0A8J5FRH4"/>
<evidence type="ECO:0000313" key="2">
    <source>
        <dbReference type="Proteomes" id="UP000734854"/>
    </source>
</evidence>
<reference evidence="1 2" key="1">
    <citation type="submission" date="2020-08" db="EMBL/GenBank/DDBJ databases">
        <title>Plant Genome Project.</title>
        <authorList>
            <person name="Zhang R.-G."/>
        </authorList>
    </citation>
    <scope>NUCLEOTIDE SEQUENCE [LARGE SCALE GENOMIC DNA]</scope>
    <source>
        <tissue evidence="1">Rhizome</tissue>
    </source>
</reference>
<protein>
    <submittedName>
        <fullName evidence="1">Uncharacterized protein</fullName>
    </submittedName>
</protein>
<sequence length="263" mass="29988">MLEYIVPCRSSFCACCWNTQFHKYLVSTLHLLLSLNCTFTDFSIIGASEFLFVLDLLIHLCKMEVSNHDVDTAIFYLKLVSRPYSITIWECPSTIKSVLKPPLLLHLGFSMQGFLQQQPDMGSKLGKKKKDVNETVAHLREELLHSERGGSDMTVAETGRIDSAEASCCNPSARACWFAYGEGRSLMHGLSLYTAKNQRCLLFISWNVLEECRNNAESSASTRRRQEHRKIFLLGTIILNIAKWCSNTDQKQRKEAAHRIMDR</sequence>
<accession>A0A8J5FRH4</accession>
<keyword evidence="2" id="KW-1185">Reference proteome</keyword>
<evidence type="ECO:0000313" key="1">
    <source>
        <dbReference type="EMBL" id="KAG6489086.1"/>
    </source>
</evidence>